<organism evidence="1 2">
    <name type="scientific">Aristolochia fimbriata</name>
    <name type="common">White veined hardy Dutchman's pipe vine</name>
    <dbReference type="NCBI Taxonomy" id="158543"/>
    <lineage>
        <taxon>Eukaryota</taxon>
        <taxon>Viridiplantae</taxon>
        <taxon>Streptophyta</taxon>
        <taxon>Embryophyta</taxon>
        <taxon>Tracheophyta</taxon>
        <taxon>Spermatophyta</taxon>
        <taxon>Magnoliopsida</taxon>
        <taxon>Magnoliidae</taxon>
        <taxon>Piperales</taxon>
        <taxon>Aristolochiaceae</taxon>
        <taxon>Aristolochia</taxon>
    </lineage>
</organism>
<dbReference type="AlphaFoldDB" id="A0AAV7F2N0"/>
<proteinExistence type="predicted"/>
<sequence>MGSGLSPMGGELGHICRQPYGNGGEGIKREREEENDRLLVYDLERCVQGKIQAWVVRITGRPCLHASSFLPQRTAHPHPLPSPPAHYSHTAITLLDGCNTSSYVPRCTELNKRLYYSFRGSESGR</sequence>
<gene>
    <name evidence="1" type="ORF">H6P81_008304</name>
</gene>
<dbReference type="Proteomes" id="UP000825729">
    <property type="component" value="Unassembled WGS sequence"/>
</dbReference>
<accession>A0AAV7F2N0</accession>
<name>A0AAV7F2N0_ARIFI</name>
<reference evidence="1 2" key="1">
    <citation type="submission" date="2021-07" db="EMBL/GenBank/DDBJ databases">
        <title>The Aristolochia fimbriata genome: insights into angiosperm evolution, floral development and chemical biosynthesis.</title>
        <authorList>
            <person name="Jiao Y."/>
        </authorList>
    </citation>
    <scope>NUCLEOTIDE SEQUENCE [LARGE SCALE GENOMIC DNA]</scope>
    <source>
        <strain evidence="1">IBCAS-2021</strain>
        <tissue evidence="1">Leaf</tissue>
    </source>
</reference>
<comment type="caution">
    <text evidence="1">The sequence shown here is derived from an EMBL/GenBank/DDBJ whole genome shotgun (WGS) entry which is preliminary data.</text>
</comment>
<keyword evidence="2" id="KW-1185">Reference proteome</keyword>
<protein>
    <submittedName>
        <fullName evidence="1">Uncharacterized protein</fullName>
    </submittedName>
</protein>
<evidence type="ECO:0000313" key="1">
    <source>
        <dbReference type="EMBL" id="KAG9455400.1"/>
    </source>
</evidence>
<dbReference type="EMBL" id="JAINDJ010000003">
    <property type="protein sequence ID" value="KAG9455400.1"/>
    <property type="molecule type" value="Genomic_DNA"/>
</dbReference>
<evidence type="ECO:0000313" key="2">
    <source>
        <dbReference type="Proteomes" id="UP000825729"/>
    </source>
</evidence>